<accession>A0A1I1G704</accession>
<reference evidence="2" key="1">
    <citation type="submission" date="2016-10" db="EMBL/GenBank/DDBJ databases">
        <authorList>
            <person name="Varghese N."/>
            <person name="Submissions S."/>
        </authorList>
    </citation>
    <scope>NUCLEOTIDE SEQUENCE [LARGE SCALE GENOMIC DNA]</scope>
    <source>
        <strain evidence="2">DSM 23439</strain>
    </source>
</reference>
<dbReference type="SUPFAM" id="SSF54427">
    <property type="entry name" value="NTF2-like"/>
    <property type="match status" value="1"/>
</dbReference>
<dbReference type="AlphaFoldDB" id="A0A1I1G704"/>
<protein>
    <recommendedName>
        <fullName evidence="3">SnoaL-like domain-containing protein</fullName>
    </recommendedName>
</protein>
<sequence length="241" mass="27256">MEERALNLMREHAIRDIAHRWFAFFEGETEPVEQHLALFTPEVRLVHAGTHLLAAGRDRLGQWLQQVPNEQDAHFIHALKWQMLDADSAEVAMEIDYRVAQSDGSLGGAIIEYRAEVVFDADGNAVFRCLQKTPVAPNPAREYRDSFADNRLRAAVARLGFLAACGTTDRIGQELLGRNAMSDWTKLTPTLPLALLAEARITRFDGDALTLELSADEMQPLRLSFAERTGRYPSLWRIEWI</sequence>
<organism evidence="1 2">
    <name type="scientific">Kushneria avicenniae</name>
    <dbReference type="NCBI Taxonomy" id="402385"/>
    <lineage>
        <taxon>Bacteria</taxon>
        <taxon>Pseudomonadati</taxon>
        <taxon>Pseudomonadota</taxon>
        <taxon>Gammaproteobacteria</taxon>
        <taxon>Oceanospirillales</taxon>
        <taxon>Halomonadaceae</taxon>
        <taxon>Kushneria</taxon>
    </lineage>
</organism>
<dbReference type="Gene3D" id="3.10.450.50">
    <property type="match status" value="1"/>
</dbReference>
<name>A0A1I1G704_9GAMM</name>
<dbReference type="RefSeq" id="WP_090130330.1">
    <property type="nucleotide sequence ID" value="NZ_FOLY01000001.1"/>
</dbReference>
<dbReference type="OrthoDB" id="4920041at2"/>
<keyword evidence="2" id="KW-1185">Reference proteome</keyword>
<dbReference type="InterPro" id="IPR032710">
    <property type="entry name" value="NTF2-like_dom_sf"/>
</dbReference>
<dbReference type="EMBL" id="FOLY01000001">
    <property type="protein sequence ID" value="SFC07102.1"/>
    <property type="molecule type" value="Genomic_DNA"/>
</dbReference>
<proteinExistence type="predicted"/>
<evidence type="ECO:0000313" key="1">
    <source>
        <dbReference type="EMBL" id="SFC07102.1"/>
    </source>
</evidence>
<dbReference type="Proteomes" id="UP000199046">
    <property type="component" value="Unassembled WGS sequence"/>
</dbReference>
<evidence type="ECO:0000313" key="2">
    <source>
        <dbReference type="Proteomes" id="UP000199046"/>
    </source>
</evidence>
<gene>
    <name evidence="1" type="ORF">SAMN05421848_0432</name>
</gene>
<evidence type="ECO:0008006" key="3">
    <source>
        <dbReference type="Google" id="ProtNLM"/>
    </source>
</evidence>